<comment type="caution">
    <text evidence="1">The sequence shown here is derived from an EMBL/GenBank/DDBJ whole genome shotgun (WGS) entry which is preliminary data.</text>
</comment>
<keyword evidence="2" id="KW-1185">Reference proteome</keyword>
<reference evidence="1 2" key="1">
    <citation type="submission" date="2019-06" db="EMBL/GenBank/DDBJ databases">
        <title>Taxogenomics and systematics of the genus Pantoea.</title>
        <authorList>
            <person name="Tambong J.T."/>
        </authorList>
    </citation>
    <scope>NUCLEOTIDE SEQUENCE [LARGE SCALE GENOMIC DNA]</scope>
    <source>
        <strain evidence="1 2">LMG 24197</strain>
    </source>
</reference>
<gene>
    <name evidence="1" type="ORF">FJW02_02010</name>
</gene>
<accession>A0ABY2ZP83</accession>
<evidence type="ECO:0000313" key="1">
    <source>
        <dbReference type="EMBL" id="TPV43386.1"/>
    </source>
</evidence>
<protein>
    <submittedName>
        <fullName evidence="1">Uncharacterized protein</fullName>
    </submittedName>
</protein>
<dbReference type="RefSeq" id="WP_140915488.1">
    <property type="nucleotide sequence ID" value="NZ_CP045720.1"/>
</dbReference>
<evidence type="ECO:0000313" key="2">
    <source>
        <dbReference type="Proteomes" id="UP000315469"/>
    </source>
</evidence>
<proteinExistence type="predicted"/>
<sequence>MIVFPLSVLANDFCEKLDKSGITNGVQLDNTDNLYKVGGKGHLLFYSAPDEKCLLKGIFVIPNDHLYAYVELNGFYRVMYLSNNDDQIMGWVKKNRLIETHKGLAPDYNNPG</sequence>
<organism evidence="1 2">
    <name type="scientific">Pantoea eucalypti</name>
    <dbReference type="NCBI Taxonomy" id="470933"/>
    <lineage>
        <taxon>Bacteria</taxon>
        <taxon>Pseudomonadati</taxon>
        <taxon>Pseudomonadota</taxon>
        <taxon>Gammaproteobacteria</taxon>
        <taxon>Enterobacterales</taxon>
        <taxon>Erwiniaceae</taxon>
        <taxon>Pantoea</taxon>
    </lineage>
</organism>
<name>A0ABY2ZP83_9GAMM</name>
<dbReference type="EMBL" id="VHJB01000011">
    <property type="protein sequence ID" value="TPV43386.1"/>
    <property type="molecule type" value="Genomic_DNA"/>
</dbReference>
<dbReference type="Proteomes" id="UP000315469">
    <property type="component" value="Unassembled WGS sequence"/>
</dbReference>
<dbReference type="GeneID" id="90521418"/>